<reference evidence="1" key="1">
    <citation type="thesis" date="2020" institute="ProQuest LLC" country="789 East Eisenhower Parkway, Ann Arbor, MI, USA">
        <title>Comparative Genomics and Chromosome Evolution.</title>
        <authorList>
            <person name="Mudd A.B."/>
        </authorList>
    </citation>
    <scope>NUCLEOTIDE SEQUENCE</scope>
    <source>
        <strain evidence="1">237g6f4</strain>
        <tissue evidence="1">Blood</tissue>
    </source>
</reference>
<dbReference type="Proteomes" id="UP000824782">
    <property type="component" value="Unassembled WGS sequence"/>
</dbReference>
<proteinExistence type="predicted"/>
<evidence type="ECO:0000313" key="1">
    <source>
        <dbReference type="EMBL" id="KAG8535227.1"/>
    </source>
</evidence>
<name>A0AAV6YDF5_ENGPU</name>
<dbReference type="AlphaFoldDB" id="A0AAV6YDF5"/>
<evidence type="ECO:0000313" key="2">
    <source>
        <dbReference type="Proteomes" id="UP000824782"/>
    </source>
</evidence>
<accession>A0AAV6YDF5</accession>
<gene>
    <name evidence="1" type="ORF">GDO81_029113</name>
</gene>
<keyword evidence="2" id="KW-1185">Reference proteome</keyword>
<protein>
    <submittedName>
        <fullName evidence="1">Uncharacterized protein</fullName>
    </submittedName>
</protein>
<comment type="caution">
    <text evidence="1">The sequence shown here is derived from an EMBL/GenBank/DDBJ whole genome shotgun (WGS) entry which is preliminary data.</text>
</comment>
<dbReference type="EMBL" id="WNYA01074064">
    <property type="protein sequence ID" value="KAG8535227.1"/>
    <property type="molecule type" value="Genomic_DNA"/>
</dbReference>
<organism evidence="1 2">
    <name type="scientific">Engystomops pustulosus</name>
    <name type="common">Tungara frog</name>
    <name type="synonym">Physalaemus pustulosus</name>
    <dbReference type="NCBI Taxonomy" id="76066"/>
    <lineage>
        <taxon>Eukaryota</taxon>
        <taxon>Metazoa</taxon>
        <taxon>Chordata</taxon>
        <taxon>Craniata</taxon>
        <taxon>Vertebrata</taxon>
        <taxon>Euteleostomi</taxon>
        <taxon>Amphibia</taxon>
        <taxon>Batrachia</taxon>
        <taxon>Anura</taxon>
        <taxon>Neobatrachia</taxon>
        <taxon>Hyloidea</taxon>
        <taxon>Leptodactylidae</taxon>
        <taxon>Leiuperinae</taxon>
        <taxon>Engystomops</taxon>
    </lineage>
</organism>
<sequence length="84" mass="9435">MSANLSSFNNFSLNGPPFSLIKVFLIRSFSMSDFSLLISPVISDLCFPIAVFTLARAHRSSSRSLLMVLVASSYSQRWLWTREA</sequence>